<gene>
    <name evidence="2" type="ORF">D8865_10805</name>
    <name evidence="1" type="ORF">SK578_2058</name>
</gene>
<evidence type="ECO:0000313" key="3">
    <source>
        <dbReference type="Proteomes" id="UP000028089"/>
    </source>
</evidence>
<comment type="caution">
    <text evidence="1">The sequence shown here is derived from an EMBL/GenBank/DDBJ whole genome shotgun (WGS) entry which is preliminary data.</text>
</comment>
<dbReference type="AlphaFoldDB" id="A0A081R1V8"/>
<reference evidence="2 4" key="2">
    <citation type="submission" date="2018-11" db="EMBL/GenBank/DDBJ databases">
        <title>Species Designations Belie Phenotypic and Genotypic Heterogeneity in Oral Streptococci.</title>
        <authorList>
            <person name="Velsko I."/>
        </authorList>
    </citation>
    <scope>NUCLEOTIDE SEQUENCE [LARGE SCALE GENOMIC DNA]</scope>
    <source>
        <strain evidence="2 4">BCC15</strain>
    </source>
</reference>
<proteinExistence type="predicted"/>
<organism evidence="1 3">
    <name type="scientific">Streptococcus mitis</name>
    <dbReference type="NCBI Taxonomy" id="28037"/>
    <lineage>
        <taxon>Bacteria</taxon>
        <taxon>Bacillati</taxon>
        <taxon>Bacillota</taxon>
        <taxon>Bacilli</taxon>
        <taxon>Lactobacillales</taxon>
        <taxon>Streptococcaceae</taxon>
        <taxon>Streptococcus</taxon>
        <taxon>Streptococcus mitis group</taxon>
    </lineage>
</organism>
<evidence type="ECO:0000313" key="2">
    <source>
        <dbReference type="EMBL" id="RSI57906.1"/>
    </source>
</evidence>
<dbReference type="RefSeq" id="WP_042749685.1">
    <property type="nucleotide sequence ID" value="NZ_JALDTY010000024.1"/>
</dbReference>
<evidence type="ECO:0000313" key="4">
    <source>
        <dbReference type="Proteomes" id="UP000278653"/>
    </source>
</evidence>
<name>A0A081R1V8_STRMT</name>
<dbReference type="Proteomes" id="UP000028089">
    <property type="component" value="Unassembled WGS sequence"/>
</dbReference>
<accession>A0A081R1V8</accession>
<protein>
    <submittedName>
        <fullName evidence="1">Uncharacterized protein</fullName>
    </submittedName>
</protein>
<dbReference type="EMBL" id="JPFY01000006">
    <property type="protein sequence ID" value="KEQ49181.1"/>
    <property type="molecule type" value="Genomic_DNA"/>
</dbReference>
<dbReference type="EMBL" id="RJNH01000028">
    <property type="protein sequence ID" value="RSI57906.1"/>
    <property type="molecule type" value="Genomic_DNA"/>
</dbReference>
<dbReference type="PATRIC" id="fig|28037.93.peg.22"/>
<dbReference type="Proteomes" id="UP000278653">
    <property type="component" value="Unassembled WGS sequence"/>
</dbReference>
<evidence type="ECO:0000313" key="1">
    <source>
        <dbReference type="EMBL" id="KEQ49181.1"/>
    </source>
</evidence>
<reference evidence="1 3" key="1">
    <citation type="submission" date="2014-05" db="EMBL/GenBank/DDBJ databases">
        <authorList>
            <person name="Daugherty S.C."/>
            <person name="Tallon L.J."/>
            <person name="Sadzewicz L."/>
            <person name="Kilian M."/>
            <person name="Tettelin H."/>
        </authorList>
    </citation>
    <scope>NUCLEOTIDE SEQUENCE [LARGE SCALE GENOMIC DNA]</scope>
    <source>
        <strain evidence="1 3">SK578</strain>
    </source>
</reference>
<sequence length="159" mass="19007">MYAIYKQNKFEAEYENKHEVILYSRVKFKDFQNYISPWGRISDNVFTKKVKMEELDYLYSIHYEIQYKGHSFHVSSGMIRRNVEKDWFEIIPSANQNQIKDELGFKQINKLEWAKEISRKDIEVLKIVETPLGIFKDQGVKIKSLEGQDIDNFLNSIEK</sequence>